<dbReference type="Gramene" id="mRNA:HanXRQr2_Chr10g0464821">
    <property type="protein sequence ID" value="CDS:HanXRQr2_Chr10g0464821.1"/>
    <property type="gene ID" value="HanXRQr2_Chr10g0464821"/>
</dbReference>
<accession>A0A9K3I197</accession>
<dbReference type="EMBL" id="MNCJ02000325">
    <property type="protein sequence ID" value="KAF5788514.1"/>
    <property type="molecule type" value="Genomic_DNA"/>
</dbReference>
<proteinExistence type="predicted"/>
<name>A0A9K3I197_HELAN</name>
<evidence type="ECO:0000313" key="2">
    <source>
        <dbReference type="Proteomes" id="UP000215914"/>
    </source>
</evidence>
<reference evidence="1" key="2">
    <citation type="submission" date="2020-06" db="EMBL/GenBank/DDBJ databases">
        <title>Helianthus annuus Genome sequencing and assembly Release 2.</title>
        <authorList>
            <person name="Gouzy J."/>
            <person name="Langlade N."/>
            <person name="Munos S."/>
        </authorList>
    </citation>
    <scope>NUCLEOTIDE SEQUENCE</scope>
    <source>
        <tissue evidence="1">Leaves</tissue>
    </source>
</reference>
<comment type="caution">
    <text evidence="1">The sequence shown here is derived from an EMBL/GenBank/DDBJ whole genome shotgun (WGS) entry which is preliminary data.</text>
</comment>
<organism evidence="1 2">
    <name type="scientific">Helianthus annuus</name>
    <name type="common">Common sunflower</name>
    <dbReference type="NCBI Taxonomy" id="4232"/>
    <lineage>
        <taxon>Eukaryota</taxon>
        <taxon>Viridiplantae</taxon>
        <taxon>Streptophyta</taxon>
        <taxon>Embryophyta</taxon>
        <taxon>Tracheophyta</taxon>
        <taxon>Spermatophyta</taxon>
        <taxon>Magnoliopsida</taxon>
        <taxon>eudicotyledons</taxon>
        <taxon>Gunneridae</taxon>
        <taxon>Pentapetalae</taxon>
        <taxon>asterids</taxon>
        <taxon>campanulids</taxon>
        <taxon>Asterales</taxon>
        <taxon>Asteraceae</taxon>
        <taxon>Asteroideae</taxon>
        <taxon>Heliantheae alliance</taxon>
        <taxon>Heliantheae</taxon>
        <taxon>Helianthus</taxon>
    </lineage>
</organism>
<keyword evidence="2" id="KW-1185">Reference proteome</keyword>
<gene>
    <name evidence="1" type="ORF">HanXRQr2_Chr10g0464821</name>
</gene>
<protein>
    <submittedName>
        <fullName evidence="1">Uncharacterized protein</fullName>
    </submittedName>
</protein>
<dbReference type="Proteomes" id="UP000215914">
    <property type="component" value="Unassembled WGS sequence"/>
</dbReference>
<evidence type="ECO:0000313" key="1">
    <source>
        <dbReference type="EMBL" id="KAF5788514.1"/>
    </source>
</evidence>
<reference evidence="1" key="1">
    <citation type="journal article" date="2017" name="Nature">
        <title>The sunflower genome provides insights into oil metabolism, flowering and Asterid evolution.</title>
        <authorList>
            <person name="Badouin H."/>
            <person name="Gouzy J."/>
            <person name="Grassa C.J."/>
            <person name="Murat F."/>
            <person name="Staton S.E."/>
            <person name="Cottret L."/>
            <person name="Lelandais-Briere C."/>
            <person name="Owens G.L."/>
            <person name="Carrere S."/>
            <person name="Mayjonade B."/>
            <person name="Legrand L."/>
            <person name="Gill N."/>
            <person name="Kane N.C."/>
            <person name="Bowers J.E."/>
            <person name="Hubner S."/>
            <person name="Bellec A."/>
            <person name="Berard A."/>
            <person name="Berges H."/>
            <person name="Blanchet N."/>
            <person name="Boniface M.C."/>
            <person name="Brunel D."/>
            <person name="Catrice O."/>
            <person name="Chaidir N."/>
            <person name="Claudel C."/>
            <person name="Donnadieu C."/>
            <person name="Faraut T."/>
            <person name="Fievet G."/>
            <person name="Helmstetter N."/>
            <person name="King M."/>
            <person name="Knapp S.J."/>
            <person name="Lai Z."/>
            <person name="Le Paslier M.C."/>
            <person name="Lippi Y."/>
            <person name="Lorenzon L."/>
            <person name="Mandel J.R."/>
            <person name="Marage G."/>
            <person name="Marchand G."/>
            <person name="Marquand E."/>
            <person name="Bret-Mestries E."/>
            <person name="Morien E."/>
            <person name="Nambeesan S."/>
            <person name="Nguyen T."/>
            <person name="Pegot-Espagnet P."/>
            <person name="Pouilly N."/>
            <person name="Raftis F."/>
            <person name="Sallet E."/>
            <person name="Schiex T."/>
            <person name="Thomas J."/>
            <person name="Vandecasteele C."/>
            <person name="Vares D."/>
            <person name="Vear F."/>
            <person name="Vautrin S."/>
            <person name="Crespi M."/>
            <person name="Mangin B."/>
            <person name="Burke J.M."/>
            <person name="Salse J."/>
            <person name="Munos S."/>
            <person name="Vincourt P."/>
            <person name="Rieseberg L.H."/>
            <person name="Langlade N.B."/>
        </authorList>
    </citation>
    <scope>NUCLEOTIDE SEQUENCE</scope>
    <source>
        <tissue evidence="1">Leaves</tissue>
    </source>
</reference>
<dbReference type="AlphaFoldDB" id="A0A9K3I197"/>
<sequence>MLTRTDGEMVELYAQVSELMLTKQWFLIDGIAWVVKLVHQSPEMEKIVADLVNSVNVVGVNEGIKQGFKAALDSVRSAEEVPGYDEGAQDALDAAIKAFDNFHISVLGKVADLIDKTLSVIKQRSELPIVKEDYEA</sequence>